<dbReference type="PANTHER" id="PTHR43027">
    <property type="entry name" value="DOXORUBICIN RESISTANCE ABC TRANSPORTER PERMEASE PROTEIN DRRC-RELATED"/>
    <property type="match status" value="1"/>
</dbReference>
<dbReference type="STRING" id="1121950.SAMN02745243_03307"/>
<dbReference type="Proteomes" id="UP000184301">
    <property type="component" value="Unassembled WGS sequence"/>
</dbReference>
<evidence type="ECO:0000256" key="2">
    <source>
        <dbReference type="ARBA" id="ARBA00022692"/>
    </source>
</evidence>
<evidence type="ECO:0000259" key="6">
    <source>
        <dbReference type="Pfam" id="PF12698"/>
    </source>
</evidence>
<accession>A0A1M6TRU2</accession>
<keyword evidence="3 5" id="KW-1133">Transmembrane helix</keyword>
<feature type="transmembrane region" description="Helical" evidence="5">
    <location>
        <begin position="177"/>
        <end position="200"/>
    </location>
</feature>
<evidence type="ECO:0000256" key="3">
    <source>
        <dbReference type="ARBA" id="ARBA00022989"/>
    </source>
</evidence>
<feature type="transmembrane region" description="Helical" evidence="5">
    <location>
        <begin position="221"/>
        <end position="244"/>
    </location>
</feature>
<reference evidence="7 8" key="1">
    <citation type="submission" date="2016-11" db="EMBL/GenBank/DDBJ databases">
        <authorList>
            <person name="Jaros S."/>
            <person name="Januszkiewicz K."/>
            <person name="Wedrychowicz H."/>
        </authorList>
    </citation>
    <scope>NUCLEOTIDE SEQUENCE [LARGE SCALE GENOMIC DNA]</scope>
    <source>
        <strain evidence="7 8">DSM 15480</strain>
    </source>
</reference>
<dbReference type="InterPro" id="IPR052902">
    <property type="entry name" value="ABC-2_transporter"/>
</dbReference>
<evidence type="ECO:0000313" key="7">
    <source>
        <dbReference type="EMBL" id="SHK59657.1"/>
    </source>
</evidence>
<dbReference type="Pfam" id="PF12698">
    <property type="entry name" value="ABC2_membrane_3"/>
    <property type="match status" value="1"/>
</dbReference>
<sequence>MLHLIKYRFICTLRDRTSMFWAMAFPLILATLFFFAFSNIGKNKLDTIPVALVQSTESEAGDAFGEFLKEMAEDDSKIIKVEELSEKKALDRLKTRKVYGIYYAQETPALTVASEGIEESVLQSLLDSYNRNADMMRSVAQEKPEGIGAAAEAIADYRNLVKETSINGKEVNGVLQYFLALIAMACLYGCFLGFTTSIELQANQSDLAIRRSITPTHRLKLVFVDLIVTFAVHFVNLMILLAYLKYVLKLDLGENMGGTVLVCAVGGLIGVAMGIFIGSCGNRKEGVKIGIMLAVSMVCSFLAGLMMAQMKNVVEQYCPILNRINPAALISDALYCMSIYDNPARYARDLITLIAMAAAFTVGAFLMMRRERYDSI</sequence>
<dbReference type="AlphaFoldDB" id="A0A1M6TRU2"/>
<dbReference type="EMBL" id="FQZY01000062">
    <property type="protein sequence ID" value="SHK59657.1"/>
    <property type="molecule type" value="Genomic_DNA"/>
</dbReference>
<keyword evidence="2 5" id="KW-0812">Transmembrane</keyword>
<organism evidence="7 8">
    <name type="scientific">Hespellia stercorisuis DSM 15480</name>
    <dbReference type="NCBI Taxonomy" id="1121950"/>
    <lineage>
        <taxon>Bacteria</taxon>
        <taxon>Bacillati</taxon>
        <taxon>Bacillota</taxon>
        <taxon>Clostridia</taxon>
        <taxon>Lachnospirales</taxon>
        <taxon>Lachnospiraceae</taxon>
        <taxon>Hespellia</taxon>
    </lineage>
</organism>
<feature type="transmembrane region" description="Helical" evidence="5">
    <location>
        <begin position="256"/>
        <end position="277"/>
    </location>
</feature>
<keyword evidence="8" id="KW-1185">Reference proteome</keyword>
<dbReference type="OrthoDB" id="9771731at2"/>
<feature type="transmembrane region" description="Helical" evidence="5">
    <location>
        <begin position="20"/>
        <end position="40"/>
    </location>
</feature>
<protein>
    <submittedName>
        <fullName evidence="7">ABC-2 type transport system permease protein</fullName>
    </submittedName>
</protein>
<dbReference type="InterPro" id="IPR013525">
    <property type="entry name" value="ABC2_TM"/>
</dbReference>
<evidence type="ECO:0000256" key="4">
    <source>
        <dbReference type="ARBA" id="ARBA00023136"/>
    </source>
</evidence>
<dbReference type="RefSeq" id="WP_073112485.1">
    <property type="nucleotide sequence ID" value="NZ_FQZY01000062.1"/>
</dbReference>
<evidence type="ECO:0000313" key="8">
    <source>
        <dbReference type="Proteomes" id="UP000184301"/>
    </source>
</evidence>
<name>A0A1M6TRU2_9FIRM</name>
<gene>
    <name evidence="7" type="ORF">SAMN02745243_03307</name>
</gene>
<evidence type="ECO:0000256" key="1">
    <source>
        <dbReference type="ARBA" id="ARBA00004141"/>
    </source>
</evidence>
<dbReference type="PANTHER" id="PTHR43027:SF1">
    <property type="entry name" value="DOXORUBICIN RESISTANCE ABC TRANSPORTER PERMEASE PROTEIN DRRC-RELATED"/>
    <property type="match status" value="1"/>
</dbReference>
<feature type="transmembrane region" description="Helical" evidence="5">
    <location>
        <begin position="350"/>
        <end position="368"/>
    </location>
</feature>
<proteinExistence type="predicted"/>
<feature type="domain" description="ABC-2 type transporter transmembrane" evidence="6">
    <location>
        <begin position="18"/>
        <end position="365"/>
    </location>
</feature>
<evidence type="ECO:0000256" key="5">
    <source>
        <dbReference type="SAM" id="Phobius"/>
    </source>
</evidence>
<comment type="subcellular location">
    <subcellularLocation>
        <location evidence="1">Membrane</location>
        <topology evidence="1">Multi-pass membrane protein</topology>
    </subcellularLocation>
</comment>
<dbReference type="GO" id="GO:0140359">
    <property type="term" value="F:ABC-type transporter activity"/>
    <property type="evidence" value="ECO:0007669"/>
    <property type="project" value="InterPro"/>
</dbReference>
<dbReference type="GO" id="GO:0016020">
    <property type="term" value="C:membrane"/>
    <property type="evidence" value="ECO:0007669"/>
    <property type="project" value="UniProtKB-SubCell"/>
</dbReference>
<feature type="transmembrane region" description="Helical" evidence="5">
    <location>
        <begin position="289"/>
        <end position="308"/>
    </location>
</feature>
<keyword evidence="4 5" id="KW-0472">Membrane</keyword>